<dbReference type="InterPro" id="IPR007379">
    <property type="entry name" value="Tim44-like_dom"/>
</dbReference>
<protein>
    <submittedName>
        <fullName evidence="3">Putative membrane protein</fullName>
    </submittedName>
</protein>
<reference evidence="3 4" key="1">
    <citation type="submission" date="2015-08" db="EMBL/GenBank/DDBJ databases">
        <authorList>
            <person name="Babu N.S."/>
            <person name="Beckwith C.J."/>
            <person name="Beseler K.G."/>
            <person name="Brison A."/>
            <person name="Carone J.V."/>
            <person name="Caskin T.P."/>
            <person name="Diamond M."/>
            <person name="Durham M.E."/>
            <person name="Foxe J.M."/>
            <person name="Go M."/>
            <person name="Henderson B.A."/>
            <person name="Jones I.B."/>
            <person name="McGettigan J.A."/>
            <person name="Micheletti S.J."/>
            <person name="Nasrallah M.E."/>
            <person name="Ortiz D."/>
            <person name="Piller C.R."/>
            <person name="Privatt S.R."/>
            <person name="Schneider S.L."/>
            <person name="Sharp S."/>
            <person name="Smith T.C."/>
            <person name="Stanton J.D."/>
            <person name="Ullery H.E."/>
            <person name="Wilson R.J."/>
            <person name="Serrano M.G."/>
            <person name="Buck G."/>
            <person name="Lee V."/>
            <person name="Wang Y."/>
            <person name="Carvalho R."/>
            <person name="Voegtly L."/>
            <person name="Shi R."/>
            <person name="Duckworth R."/>
            <person name="Johnson A."/>
            <person name="Loviza R."/>
            <person name="Walstead R."/>
            <person name="Shah Z."/>
            <person name="Kiflezghi M."/>
            <person name="Wade K."/>
            <person name="Ball S.L."/>
            <person name="Bradley K.W."/>
            <person name="Asai D.J."/>
            <person name="Bowman C.A."/>
            <person name="Russell D.A."/>
            <person name="Pope W.H."/>
            <person name="Jacobs-Sera D."/>
            <person name="Hendrix R.W."/>
            <person name="Hatfull G.F."/>
        </authorList>
    </citation>
    <scope>NUCLEOTIDE SEQUENCE [LARGE SCALE GENOMIC DNA]</scope>
    <source>
        <strain evidence="3 4">DSM 27648</strain>
    </source>
</reference>
<feature type="compositionally biased region" description="Gly residues" evidence="1">
    <location>
        <begin position="61"/>
        <end position="71"/>
    </location>
</feature>
<dbReference type="EMBL" id="CP012333">
    <property type="protein sequence ID" value="AKU98820.1"/>
    <property type="molecule type" value="Genomic_DNA"/>
</dbReference>
<gene>
    <name evidence="3" type="ORF">AKJ09_05484</name>
</gene>
<evidence type="ECO:0000313" key="4">
    <source>
        <dbReference type="Proteomes" id="UP000064967"/>
    </source>
</evidence>
<name>A0A0K1PZ64_9BACT</name>
<dbReference type="InterPro" id="IPR032710">
    <property type="entry name" value="NTF2-like_dom_sf"/>
</dbReference>
<keyword evidence="4" id="KW-1185">Reference proteome</keyword>
<evidence type="ECO:0000313" key="3">
    <source>
        <dbReference type="EMBL" id="AKU98820.1"/>
    </source>
</evidence>
<dbReference type="SMART" id="SM00978">
    <property type="entry name" value="Tim44"/>
    <property type="match status" value="1"/>
</dbReference>
<evidence type="ECO:0000259" key="2">
    <source>
        <dbReference type="SMART" id="SM00978"/>
    </source>
</evidence>
<feature type="region of interest" description="Disordered" evidence="1">
    <location>
        <begin position="41"/>
        <end position="71"/>
    </location>
</feature>
<dbReference type="AlphaFoldDB" id="A0A0K1PZ64"/>
<dbReference type="SUPFAM" id="SSF54427">
    <property type="entry name" value="NTF2-like"/>
    <property type="match status" value="1"/>
</dbReference>
<dbReference type="KEGG" id="llu:AKJ09_05484"/>
<dbReference type="Gene3D" id="3.10.450.240">
    <property type="match status" value="1"/>
</dbReference>
<dbReference type="OrthoDB" id="9780873at2"/>
<organism evidence="3 4">
    <name type="scientific">Labilithrix luteola</name>
    <dbReference type="NCBI Taxonomy" id="1391654"/>
    <lineage>
        <taxon>Bacteria</taxon>
        <taxon>Pseudomonadati</taxon>
        <taxon>Myxococcota</taxon>
        <taxon>Polyangia</taxon>
        <taxon>Polyangiales</taxon>
        <taxon>Labilitrichaceae</taxon>
        <taxon>Labilithrix</taxon>
    </lineage>
</organism>
<feature type="compositionally biased region" description="Low complexity" evidence="1">
    <location>
        <begin position="46"/>
        <end position="60"/>
    </location>
</feature>
<accession>A0A0K1PZ64</accession>
<dbReference type="Proteomes" id="UP000064967">
    <property type="component" value="Chromosome"/>
</dbReference>
<feature type="domain" description="Tim44-like" evidence="2">
    <location>
        <begin position="339"/>
        <end position="519"/>
    </location>
</feature>
<dbReference type="Pfam" id="PF04280">
    <property type="entry name" value="Tim44"/>
    <property type="match status" value="1"/>
</dbReference>
<proteinExistence type="predicted"/>
<sequence>MKRTLLRALGKRDLQKTITFASIVTIILLDTALAYASRPGGGSSYSGGSRSSGSSRSSGGSYSGGGSSSSGSGGGEAIGYLILLCFEHPALGVPLLLIVCVVAFVRMKSKSSFDGAEWSTHAGMAHAQARAMYNEPPPQPLRTRLEAIRRTDPAFSIVVFEDFLYFLYAEMHRARGASGMEALAPYLSDDVRATLRHDGRIGEVTGIIIGAMSYDDVEVDAQGGAEITVIVESNFVERYRPQGEQRFYVKEELTLSRAPGARSRTPDKARTLNCPNCGGPLSAIRGSVCSYCKTQIVTGTKDWAITSITELEREPRGPLLTSNVEEQGTNLPTVVDPRAHNVFAQIQQKDPEFNWPRLQQRVGLIFQEFHAGWVARDPSKVRPFVSDNLFQSQMYWIDLYRSSRCINRTDGSRITHLELACATTDAYYDAITVRLYATGLDYTISEDGKLLSGSQSRQRAYTEYWTLIRGAQKKRTDKGERQCPNCGAPLTINMTGNCQYCGVKVTSGEYDWVLSRIEQDEAYTG</sequence>
<dbReference type="RefSeq" id="WP_146649881.1">
    <property type="nucleotide sequence ID" value="NZ_CP012333.1"/>
</dbReference>
<dbReference type="STRING" id="1391654.AKJ09_05484"/>
<evidence type="ECO:0000256" key="1">
    <source>
        <dbReference type="SAM" id="MobiDB-lite"/>
    </source>
</evidence>